<feature type="region of interest" description="Disordered" evidence="1">
    <location>
        <begin position="264"/>
        <end position="294"/>
    </location>
</feature>
<feature type="compositionally biased region" description="Polar residues" evidence="1">
    <location>
        <begin position="465"/>
        <end position="478"/>
    </location>
</feature>
<gene>
    <name evidence="2" type="ORF">Cantr_01919</name>
</gene>
<feature type="compositionally biased region" description="Low complexity" evidence="1">
    <location>
        <begin position="29"/>
        <end position="47"/>
    </location>
</feature>
<accession>A0A367YJT8</accession>
<feature type="compositionally biased region" description="Acidic residues" evidence="1">
    <location>
        <begin position="337"/>
        <end position="354"/>
    </location>
</feature>
<feature type="compositionally biased region" description="Acidic residues" evidence="1">
    <location>
        <begin position="308"/>
        <end position="321"/>
    </location>
</feature>
<dbReference type="EMBL" id="QLNQ01000017">
    <property type="protein sequence ID" value="RCK66156.1"/>
    <property type="molecule type" value="Genomic_DNA"/>
</dbReference>
<evidence type="ECO:0000256" key="1">
    <source>
        <dbReference type="SAM" id="MobiDB-lite"/>
    </source>
</evidence>
<comment type="caution">
    <text evidence="2">The sequence shown here is derived from an EMBL/GenBank/DDBJ whole genome shotgun (WGS) entry which is preliminary data.</text>
</comment>
<dbReference type="OrthoDB" id="10680320at2759"/>
<feature type="compositionally biased region" description="Low complexity" evidence="1">
    <location>
        <begin position="355"/>
        <end position="364"/>
    </location>
</feature>
<feature type="compositionally biased region" description="Acidic residues" evidence="1">
    <location>
        <begin position="282"/>
        <end position="294"/>
    </location>
</feature>
<protein>
    <submittedName>
        <fullName evidence="2">Uncharacterized protein</fullName>
    </submittedName>
</protein>
<feature type="compositionally biased region" description="Basic and acidic residues" evidence="1">
    <location>
        <begin position="89"/>
        <end position="103"/>
    </location>
</feature>
<feature type="compositionally biased region" description="Acidic residues" evidence="1">
    <location>
        <begin position="393"/>
        <end position="404"/>
    </location>
</feature>
<dbReference type="Proteomes" id="UP000253472">
    <property type="component" value="Unassembled WGS sequence"/>
</dbReference>
<feature type="region of interest" description="Disordered" evidence="1">
    <location>
        <begin position="29"/>
        <end position="111"/>
    </location>
</feature>
<reference evidence="2 3" key="1">
    <citation type="submission" date="2018-06" db="EMBL/GenBank/DDBJ databases">
        <title>Whole genome sequencing of Candida tropicalis (genome annotated by CSBL at Korea University).</title>
        <authorList>
            <person name="Ahn J."/>
        </authorList>
    </citation>
    <scope>NUCLEOTIDE SEQUENCE [LARGE SCALE GENOMIC DNA]</scope>
    <source>
        <strain evidence="2 3">ATCC 20962</strain>
    </source>
</reference>
<sequence>MISLIGAIIHTTNPKITGHVKATLAAETRLNNYRSQSRQNRNSPNGSYNNRKTYNNYDYDNSSRYHNGSNTDHFSNGNGHVLPEEGNNEEEHHPASESIKNRAPDTSYSGTYYMEDFGNEEEPEKEKTPKPPHALPAWVISYMNKNLGNYKYNAAVYLAEVDHDQIEKETKSSDRTFIQIARAVILNIKEFKSKDIDLDCVELYGDKLVLKRHIPKEEHYKNFRHLQFLVITTKEAFRISQETDYQGLAAVANKTEGDRLKPADADISIRDDSNLNNNNHDDGDDGDDDDDDDNDLVIHHVKVRNTVIDDDDDDDIPDFEDINSAFEENGKGNDSPLDLEDLPDFEDLPEESEEPPLFLDSEPSTQQTESPKALSDVPLAEIKPSTTAPTAADDVDDFDLPDFGDIEKEGNSSAHSETNKRQIARPTGPRRQPPAAPQQAQAQAQSQSPSQLHTPVHTAPDRSRNNSPPIQMLRRSST</sequence>
<feature type="compositionally biased region" description="Low complexity" evidence="1">
    <location>
        <begin position="437"/>
        <end position="451"/>
    </location>
</feature>
<evidence type="ECO:0000313" key="2">
    <source>
        <dbReference type="EMBL" id="RCK66156.1"/>
    </source>
</evidence>
<feature type="region of interest" description="Disordered" evidence="1">
    <location>
        <begin position="308"/>
        <end position="478"/>
    </location>
</feature>
<proteinExistence type="predicted"/>
<name>A0A367YJT8_9ASCO</name>
<keyword evidence="3" id="KW-1185">Reference proteome</keyword>
<feature type="compositionally biased region" description="Basic and acidic residues" evidence="1">
    <location>
        <begin position="264"/>
        <end position="273"/>
    </location>
</feature>
<evidence type="ECO:0000313" key="3">
    <source>
        <dbReference type="Proteomes" id="UP000253472"/>
    </source>
</evidence>
<feature type="compositionally biased region" description="Polar residues" evidence="1">
    <location>
        <begin position="64"/>
        <end position="78"/>
    </location>
</feature>
<organism evidence="2 3">
    <name type="scientific">Candida viswanathii</name>
    <dbReference type="NCBI Taxonomy" id="5486"/>
    <lineage>
        <taxon>Eukaryota</taxon>
        <taxon>Fungi</taxon>
        <taxon>Dikarya</taxon>
        <taxon>Ascomycota</taxon>
        <taxon>Saccharomycotina</taxon>
        <taxon>Pichiomycetes</taxon>
        <taxon>Debaryomycetaceae</taxon>
        <taxon>Candida/Lodderomyces clade</taxon>
        <taxon>Candida</taxon>
    </lineage>
</organism>
<dbReference type="AlphaFoldDB" id="A0A367YJT8"/>